<accession>A0A8X6RF40</accession>
<dbReference type="AlphaFoldDB" id="A0A8X6RF40"/>
<comment type="caution">
    <text evidence="1">The sequence shown here is derived from an EMBL/GenBank/DDBJ whole genome shotgun (WGS) entry which is preliminary data.</text>
</comment>
<evidence type="ECO:0000313" key="1">
    <source>
        <dbReference type="EMBL" id="GFX93485.1"/>
    </source>
</evidence>
<protein>
    <submittedName>
        <fullName evidence="1">Uncharacterized protein</fullName>
    </submittedName>
</protein>
<keyword evidence="2" id="KW-1185">Reference proteome</keyword>
<gene>
    <name evidence="1" type="ORF">TNCV_1094251</name>
</gene>
<name>A0A8X6RF40_TRICX</name>
<dbReference type="EMBL" id="BMAU01021174">
    <property type="protein sequence ID" value="GFX93485.1"/>
    <property type="molecule type" value="Genomic_DNA"/>
</dbReference>
<evidence type="ECO:0000313" key="2">
    <source>
        <dbReference type="Proteomes" id="UP000887159"/>
    </source>
</evidence>
<sequence>MSAGTGEYFSSLQFHAEIVEVEIGGVAIYRPFGEFGRAKSYCHLYGAQGRTTGVLLTPCHEEFRGSRSDYVRQQTIQMVSSIVDLHQKGKEDDDSLFFGRRVTRCVEVLPTIPHSVLDTSAVDKPG</sequence>
<organism evidence="1 2">
    <name type="scientific">Trichonephila clavipes</name>
    <name type="common">Golden silk orbweaver</name>
    <name type="synonym">Nephila clavipes</name>
    <dbReference type="NCBI Taxonomy" id="2585209"/>
    <lineage>
        <taxon>Eukaryota</taxon>
        <taxon>Metazoa</taxon>
        <taxon>Ecdysozoa</taxon>
        <taxon>Arthropoda</taxon>
        <taxon>Chelicerata</taxon>
        <taxon>Arachnida</taxon>
        <taxon>Araneae</taxon>
        <taxon>Araneomorphae</taxon>
        <taxon>Entelegynae</taxon>
        <taxon>Araneoidea</taxon>
        <taxon>Nephilidae</taxon>
        <taxon>Trichonephila</taxon>
    </lineage>
</organism>
<dbReference type="Proteomes" id="UP000887159">
    <property type="component" value="Unassembled WGS sequence"/>
</dbReference>
<reference evidence="1" key="1">
    <citation type="submission" date="2020-08" db="EMBL/GenBank/DDBJ databases">
        <title>Multicomponent nature underlies the extraordinary mechanical properties of spider dragline silk.</title>
        <authorList>
            <person name="Kono N."/>
            <person name="Nakamura H."/>
            <person name="Mori M."/>
            <person name="Yoshida Y."/>
            <person name="Ohtoshi R."/>
            <person name="Malay A.D."/>
            <person name="Moran D.A.P."/>
            <person name="Tomita M."/>
            <person name="Numata K."/>
            <person name="Arakawa K."/>
        </authorList>
    </citation>
    <scope>NUCLEOTIDE SEQUENCE</scope>
</reference>
<proteinExistence type="predicted"/>